<reference evidence="2 3" key="1">
    <citation type="submission" date="2015-09" db="EMBL/GenBank/DDBJ databases">
        <authorList>
            <consortium name="Pathogen Informatics"/>
        </authorList>
    </citation>
    <scope>NUCLEOTIDE SEQUENCE [LARGE SCALE GENOMIC DNA]</scope>
    <source>
        <strain evidence="2 3">2789STDY5834856</strain>
    </source>
</reference>
<dbReference type="OrthoDB" id="2085510at2"/>
<dbReference type="AlphaFoldDB" id="A0A174IRV9"/>
<feature type="transmembrane region" description="Helical" evidence="1">
    <location>
        <begin position="20"/>
        <end position="46"/>
    </location>
</feature>
<dbReference type="EMBL" id="CYZX01000019">
    <property type="protein sequence ID" value="CUO90084.1"/>
    <property type="molecule type" value="Genomic_DNA"/>
</dbReference>
<keyword evidence="1" id="KW-0472">Membrane</keyword>
<accession>A0A174IRV9</accession>
<gene>
    <name evidence="2" type="ORF">ERS852471_02559</name>
</gene>
<proteinExistence type="predicted"/>
<feature type="transmembrane region" description="Helical" evidence="1">
    <location>
        <begin position="67"/>
        <end position="89"/>
    </location>
</feature>
<organism evidence="2 3">
    <name type="scientific">Clostridium disporicum</name>
    <dbReference type="NCBI Taxonomy" id="84024"/>
    <lineage>
        <taxon>Bacteria</taxon>
        <taxon>Bacillati</taxon>
        <taxon>Bacillota</taxon>
        <taxon>Clostridia</taxon>
        <taxon>Eubacteriales</taxon>
        <taxon>Clostridiaceae</taxon>
        <taxon>Clostridium</taxon>
    </lineage>
</organism>
<feature type="transmembrane region" description="Helical" evidence="1">
    <location>
        <begin position="109"/>
        <end position="135"/>
    </location>
</feature>
<evidence type="ECO:0008006" key="4">
    <source>
        <dbReference type="Google" id="ProtNLM"/>
    </source>
</evidence>
<evidence type="ECO:0000313" key="3">
    <source>
        <dbReference type="Proteomes" id="UP000095594"/>
    </source>
</evidence>
<feature type="transmembrane region" description="Helical" evidence="1">
    <location>
        <begin position="147"/>
        <end position="170"/>
    </location>
</feature>
<dbReference type="Proteomes" id="UP000095594">
    <property type="component" value="Unassembled WGS sequence"/>
</dbReference>
<keyword evidence="1" id="KW-0812">Transmembrane</keyword>
<dbReference type="RefSeq" id="WP_055267133.1">
    <property type="nucleotide sequence ID" value="NZ_CABIXQ010000019.1"/>
</dbReference>
<keyword evidence="1" id="KW-1133">Transmembrane helix</keyword>
<name>A0A174IRV9_9CLOT</name>
<evidence type="ECO:0000256" key="1">
    <source>
        <dbReference type="SAM" id="Phobius"/>
    </source>
</evidence>
<evidence type="ECO:0000313" key="2">
    <source>
        <dbReference type="EMBL" id="CUO90084.1"/>
    </source>
</evidence>
<sequence length="173" mass="19518">MKKGVKLNNVIFPIWMMWIFPPLALLALIGNFVIDSLVILVAFAIFKVVKSTGLSMGQLYKKSIFKVWIFGFLGDIVGAIMLFVTMLILETGEGANDIISAICYNPFSNIIGLIIVVAAVVLAVLLIWTFNYYIVFNRLIDDSKIRMRVAITIAIVTMPWTYLIPTQWLYKGF</sequence>
<protein>
    <recommendedName>
        <fullName evidence="4">Yip1 domain-containing protein</fullName>
    </recommendedName>
</protein>